<sequence length="553" mass="60471">MAAHWTQQVAKSLSTGRDSPAIETHLDALLLWLSNPEHPRVGDLDRAIGRRHLSRQEAARRAFRILDGLLFDRPEGRVNLRLGLPDDADPAHIKGRYRRLVQVYHPDRHPERTKWATRRTDLLNRAFDSHRKGAAQGAARAAARSGPTPRPGARWSKGLAALGKWLDRRLPGELRSLPERIRGLSRARQGLLVGVLGCLAVLIIAIGLQPEETPSRPTPRIIHHPLGEAPKQSATAAAEQRHDQADTEPQRARTTTAAEQTEEPDHKVSTDAKAEPAISQAPQPDDRQDRASRIAPPAGQEETKGKVEKKPSQTRQPAPEIASPAEEEPSETIGHASAPDQHANRAADTPESASSPQEEPQPSAAQGIDARSLARSAEPPRSGSATSMPRAPRLSIPPAEPPTPPEPPAAPDLPLQISAAAIATPDVPAVTTAPGDCGTVPELLRHFQRNYQAGTLDRFMALYSPHAKENDLANWFAIRQTYLDWFRKTSARRIAFEQLQFEPTAKGDRCAAIALFQVSYLDAQSLLVTKAGVIQLLLEHDDGGGLRILRLRY</sequence>
<dbReference type="InterPro" id="IPR001623">
    <property type="entry name" value="DnaJ_domain"/>
</dbReference>
<organism evidence="5 6">
    <name type="scientific">Thiorhodococcus minor</name>
    <dbReference type="NCBI Taxonomy" id="57489"/>
    <lineage>
        <taxon>Bacteria</taxon>
        <taxon>Pseudomonadati</taxon>
        <taxon>Pseudomonadota</taxon>
        <taxon>Gammaproteobacteria</taxon>
        <taxon>Chromatiales</taxon>
        <taxon>Chromatiaceae</taxon>
        <taxon>Thiorhodococcus</taxon>
    </lineage>
</organism>
<evidence type="ECO:0000259" key="4">
    <source>
        <dbReference type="PROSITE" id="PS50076"/>
    </source>
</evidence>
<keyword evidence="6" id="KW-1185">Reference proteome</keyword>
<comment type="caution">
    <text evidence="5">The sequence shown here is derived from an EMBL/GenBank/DDBJ whole genome shotgun (WGS) entry which is preliminary data.</text>
</comment>
<feature type="compositionally biased region" description="Basic and acidic residues" evidence="2">
    <location>
        <begin position="263"/>
        <end position="274"/>
    </location>
</feature>
<feature type="compositionally biased region" description="Basic and acidic residues" evidence="2">
    <location>
        <begin position="239"/>
        <end position="251"/>
    </location>
</feature>
<feature type="compositionally biased region" description="Basic and acidic residues" evidence="2">
    <location>
        <begin position="301"/>
        <end position="311"/>
    </location>
</feature>
<feature type="compositionally biased region" description="Low complexity" evidence="2">
    <location>
        <begin position="350"/>
        <end position="366"/>
    </location>
</feature>
<dbReference type="Gene3D" id="1.10.287.110">
    <property type="entry name" value="DnaJ domain"/>
    <property type="match status" value="1"/>
</dbReference>
<evidence type="ECO:0000256" key="1">
    <source>
        <dbReference type="ARBA" id="ARBA00023186"/>
    </source>
</evidence>
<keyword evidence="1" id="KW-0143">Chaperone</keyword>
<keyword evidence="3" id="KW-1133">Transmembrane helix</keyword>
<dbReference type="AlphaFoldDB" id="A0A6M0JXP0"/>
<accession>A0A6M0JXP0</accession>
<keyword evidence="3" id="KW-0472">Membrane</keyword>
<proteinExistence type="predicted"/>
<dbReference type="RefSeq" id="WP_164452275.1">
    <property type="nucleotide sequence ID" value="NZ_JAAIJQ010000017.1"/>
</dbReference>
<gene>
    <name evidence="5" type="ORF">G3446_07855</name>
</gene>
<feature type="transmembrane region" description="Helical" evidence="3">
    <location>
        <begin position="190"/>
        <end position="208"/>
    </location>
</feature>
<dbReference type="EMBL" id="JAAIJQ010000017">
    <property type="protein sequence ID" value="NEV61804.1"/>
    <property type="molecule type" value="Genomic_DNA"/>
</dbReference>
<dbReference type="Proteomes" id="UP000483379">
    <property type="component" value="Unassembled WGS sequence"/>
</dbReference>
<keyword evidence="3" id="KW-0812">Transmembrane</keyword>
<evidence type="ECO:0000313" key="6">
    <source>
        <dbReference type="Proteomes" id="UP000483379"/>
    </source>
</evidence>
<feature type="region of interest" description="Disordered" evidence="2">
    <location>
        <begin position="211"/>
        <end position="413"/>
    </location>
</feature>
<dbReference type="Gene3D" id="3.10.450.50">
    <property type="match status" value="1"/>
</dbReference>
<dbReference type="InterPro" id="IPR036869">
    <property type="entry name" value="J_dom_sf"/>
</dbReference>
<feature type="region of interest" description="Disordered" evidence="2">
    <location>
        <begin position="133"/>
        <end position="156"/>
    </location>
</feature>
<evidence type="ECO:0000256" key="2">
    <source>
        <dbReference type="SAM" id="MobiDB-lite"/>
    </source>
</evidence>
<protein>
    <submittedName>
        <fullName evidence="5">DnaJ domain-containing protein</fullName>
    </submittedName>
</protein>
<dbReference type="Pfam" id="PF00226">
    <property type="entry name" value="DnaJ"/>
    <property type="match status" value="1"/>
</dbReference>
<feature type="domain" description="J" evidence="4">
    <location>
        <begin position="77"/>
        <end position="135"/>
    </location>
</feature>
<feature type="compositionally biased region" description="Pro residues" evidence="2">
    <location>
        <begin position="398"/>
        <end position="411"/>
    </location>
</feature>
<name>A0A6M0JXP0_9GAMM</name>
<dbReference type="SUPFAM" id="SSF46565">
    <property type="entry name" value="Chaperone J-domain"/>
    <property type="match status" value="1"/>
</dbReference>
<dbReference type="CDD" id="cd06257">
    <property type="entry name" value="DnaJ"/>
    <property type="match status" value="1"/>
</dbReference>
<dbReference type="PROSITE" id="PS50076">
    <property type="entry name" value="DNAJ_2"/>
    <property type="match status" value="1"/>
</dbReference>
<feature type="compositionally biased region" description="Low complexity" evidence="2">
    <location>
        <begin position="134"/>
        <end position="154"/>
    </location>
</feature>
<reference evidence="5 6" key="1">
    <citation type="submission" date="2020-02" db="EMBL/GenBank/DDBJ databases">
        <title>Genome sequences of Thiorhodococcus mannitoliphagus and Thiorhodococcus minor, purple sulfur photosynthetic bacteria in the gammaproteobacterial family, Chromatiaceae.</title>
        <authorList>
            <person name="Aviles F.A."/>
            <person name="Meyer T.E."/>
            <person name="Kyndt J.A."/>
        </authorList>
    </citation>
    <scope>NUCLEOTIDE SEQUENCE [LARGE SCALE GENOMIC DNA]</scope>
    <source>
        <strain evidence="5 6">DSM 11518</strain>
    </source>
</reference>
<evidence type="ECO:0000313" key="5">
    <source>
        <dbReference type="EMBL" id="NEV61804.1"/>
    </source>
</evidence>
<evidence type="ECO:0000256" key="3">
    <source>
        <dbReference type="SAM" id="Phobius"/>
    </source>
</evidence>